<dbReference type="GO" id="GO:0060271">
    <property type="term" value="P:cilium assembly"/>
    <property type="evidence" value="ECO:0007669"/>
    <property type="project" value="TreeGrafter"/>
</dbReference>
<feature type="compositionally biased region" description="Polar residues" evidence="2">
    <location>
        <begin position="478"/>
        <end position="518"/>
    </location>
</feature>
<dbReference type="AlphaFoldDB" id="A0A8C6JL43"/>
<comment type="similarity">
    <text evidence="1">Belongs to the FAM149 family.</text>
</comment>
<feature type="compositionally biased region" description="Polar residues" evidence="2">
    <location>
        <begin position="579"/>
        <end position="591"/>
    </location>
</feature>
<dbReference type="PANTHER" id="PTHR31997">
    <property type="entry name" value="AGAP003710-PA"/>
    <property type="match status" value="1"/>
</dbReference>
<feature type="compositionally biased region" description="Polar residues" evidence="2">
    <location>
        <begin position="546"/>
        <end position="566"/>
    </location>
</feature>
<reference evidence="4" key="1">
    <citation type="submission" date="2020-03" db="EMBL/GenBank/DDBJ databases">
        <title>Melopsittacus undulatus (budgerigar) genome, bMelUnd1, maternal haplotype with Z.</title>
        <authorList>
            <person name="Gedman G."/>
            <person name="Mountcastle J."/>
            <person name="Haase B."/>
            <person name="Formenti G."/>
            <person name="Wright T."/>
            <person name="Apodaca J."/>
            <person name="Pelan S."/>
            <person name="Chow W."/>
            <person name="Rhie A."/>
            <person name="Howe K."/>
            <person name="Fedrigo O."/>
            <person name="Jarvis E.D."/>
        </authorList>
    </citation>
    <scope>NUCLEOTIDE SEQUENCE [LARGE SCALE GENOMIC DNA]</scope>
</reference>
<dbReference type="Pfam" id="PF12516">
    <property type="entry name" value="DUF3719"/>
    <property type="match status" value="1"/>
</dbReference>
<feature type="domain" description="DUF3719" evidence="3">
    <location>
        <begin position="116"/>
        <end position="176"/>
    </location>
</feature>
<feature type="compositionally biased region" description="Basic and acidic residues" evidence="2">
    <location>
        <begin position="44"/>
        <end position="61"/>
    </location>
</feature>
<protein>
    <recommendedName>
        <fullName evidence="3">DUF3719 domain-containing protein</fullName>
    </recommendedName>
</protein>
<keyword evidence="5" id="KW-1185">Reference proteome</keyword>
<dbReference type="Proteomes" id="UP000694405">
    <property type="component" value="Chromosome 4"/>
</dbReference>
<dbReference type="Ensembl" id="ENSMUNT00000017252.2">
    <property type="protein sequence ID" value="ENSMUNP00000014988.2"/>
    <property type="gene ID" value="ENSMUNG00000011627.2"/>
</dbReference>
<accession>A0A8C6JL43</accession>
<feature type="region of interest" description="Disordered" evidence="2">
    <location>
        <begin position="1"/>
        <end position="81"/>
    </location>
</feature>
<evidence type="ECO:0000256" key="1">
    <source>
        <dbReference type="ARBA" id="ARBA00008309"/>
    </source>
</evidence>
<reference evidence="4" key="3">
    <citation type="submission" date="2025-09" db="UniProtKB">
        <authorList>
            <consortium name="Ensembl"/>
        </authorList>
    </citation>
    <scope>IDENTIFICATION</scope>
</reference>
<dbReference type="PANTHER" id="PTHR31997:SF0">
    <property type="entry name" value="PRIMARY CILIUM ASSEMBLY PROTEIN FAM149B1"/>
    <property type="match status" value="1"/>
</dbReference>
<reference evidence="4" key="2">
    <citation type="submission" date="2025-08" db="UniProtKB">
        <authorList>
            <consortium name="Ensembl"/>
        </authorList>
    </citation>
    <scope>IDENTIFICATION</scope>
</reference>
<gene>
    <name evidence="4" type="primary">LOC115947290</name>
</gene>
<feature type="compositionally biased region" description="Polar residues" evidence="2">
    <location>
        <begin position="430"/>
        <end position="443"/>
    </location>
</feature>
<dbReference type="InterPro" id="IPR039630">
    <property type="entry name" value="FAM149"/>
</dbReference>
<organism evidence="4 5">
    <name type="scientific">Melopsittacus undulatus</name>
    <name type="common">Budgerigar</name>
    <name type="synonym">Psittacus undulatus</name>
    <dbReference type="NCBI Taxonomy" id="13146"/>
    <lineage>
        <taxon>Eukaryota</taxon>
        <taxon>Metazoa</taxon>
        <taxon>Chordata</taxon>
        <taxon>Craniata</taxon>
        <taxon>Vertebrata</taxon>
        <taxon>Euteleostomi</taxon>
        <taxon>Archelosauria</taxon>
        <taxon>Archosauria</taxon>
        <taxon>Dinosauria</taxon>
        <taxon>Saurischia</taxon>
        <taxon>Theropoda</taxon>
        <taxon>Coelurosauria</taxon>
        <taxon>Aves</taxon>
        <taxon>Neognathae</taxon>
        <taxon>Neoaves</taxon>
        <taxon>Telluraves</taxon>
        <taxon>Australaves</taxon>
        <taxon>Psittaciformes</taxon>
        <taxon>Psittaculidae</taxon>
        <taxon>Melopsittacus</taxon>
    </lineage>
</organism>
<feature type="region of interest" description="Disordered" evidence="2">
    <location>
        <begin position="405"/>
        <end position="444"/>
    </location>
</feature>
<proteinExistence type="inferred from homology"/>
<dbReference type="InterPro" id="IPR022194">
    <property type="entry name" value="DUF3719"/>
</dbReference>
<evidence type="ECO:0000313" key="5">
    <source>
        <dbReference type="Proteomes" id="UP000694405"/>
    </source>
</evidence>
<name>A0A8C6JL43_MELUD</name>
<evidence type="ECO:0000256" key="2">
    <source>
        <dbReference type="SAM" id="MobiDB-lite"/>
    </source>
</evidence>
<evidence type="ECO:0000259" key="3">
    <source>
        <dbReference type="Pfam" id="PF12516"/>
    </source>
</evidence>
<feature type="region of interest" description="Disordered" evidence="2">
    <location>
        <begin position="169"/>
        <end position="222"/>
    </location>
</feature>
<sequence>MISRYSRKPVPPGALETQGLPKHTLRHHPLPEPGAEGHPATPRAENHGKTSRESEIQKESDYPSVTPADHGNSWSAIQGCADASTEDSSAFSWGYDEFDKAATQQVEQMLRQIDELLYEQKENEQVEELREECQQWTSNFPHLRVVGKQIVIPTDEGYGWYSSLPSVSLGSSDASSPPEKDSSEFSVSGKKVPLSVTPIHKKADRSKSPTLYSPESDEGEDGVIVSEGVMEEYLAFDHRDVEEELHERRKGLSSGRQKLGFPPISPYACMKDSVLTFVFDDVWSEVLSCMEELICRHWEGSASDDEKNIIAVETIRADAGSPLQFDPLPVLPRVPQTKMPSVTSNLVNLSQGSSTGSQHNLNGLMVIQGIQLQQRNLPVMEKTLDLDDKQLCSSSILSNRVWPNRPLELSTSSPSHSTRRRNPLPRTLHPINTSHSRTGTPVSVDNVFKGTQFLTAHEQLTSPSPLLLNRHNLLPPINTTSMAGHVSTAGSQKQTKSRGNSSRTHSITAQEDTHQQLQERLLLPDNFSKPNTTNTFLLDPQRRHSYTVTDHSNQSRTSRGSASSGLQLHGSVKARKRSGSVTKSRQGSNVP</sequence>
<dbReference type="OrthoDB" id="2134133at2759"/>
<accession>A0A8V5FZP0</accession>
<feature type="region of interest" description="Disordered" evidence="2">
    <location>
        <begin position="478"/>
        <end position="591"/>
    </location>
</feature>
<dbReference type="GO" id="GO:0061512">
    <property type="term" value="P:protein localization to cilium"/>
    <property type="evidence" value="ECO:0007669"/>
    <property type="project" value="TreeGrafter"/>
</dbReference>
<evidence type="ECO:0000313" key="4">
    <source>
        <dbReference type="Ensembl" id="ENSMUNP00000014988.2"/>
    </source>
</evidence>